<accession>A0A0P4WXB7</accession>
<evidence type="ECO:0000256" key="9">
    <source>
        <dbReference type="RuleBase" id="RU364020"/>
    </source>
</evidence>
<dbReference type="Pfam" id="PF03567">
    <property type="entry name" value="Sulfotransfer_2"/>
    <property type="match status" value="1"/>
</dbReference>
<dbReference type="GO" id="GO:0008146">
    <property type="term" value="F:sulfotransferase activity"/>
    <property type="evidence" value="ECO:0007669"/>
    <property type="project" value="InterPro"/>
</dbReference>
<keyword evidence="9" id="KW-0735">Signal-anchor</keyword>
<evidence type="ECO:0000256" key="8">
    <source>
        <dbReference type="ARBA" id="ARBA00023180"/>
    </source>
</evidence>
<dbReference type="GO" id="GO:0016051">
    <property type="term" value="P:carbohydrate biosynthetic process"/>
    <property type="evidence" value="ECO:0007669"/>
    <property type="project" value="InterPro"/>
</dbReference>
<keyword evidence="8 9" id="KW-0325">Glycoprotein</keyword>
<dbReference type="AlphaFoldDB" id="A0A0P4WXB7"/>
<sequence length="249" mass="28572">MIGDLVNNASGGDGECLRKVKVIESSDEPAMRCLAMVRLSSVAAAPSPWRLVKSFLVLLTSVFFLLLLTSSRRPVQKLPRRMQERLAWLRRVCQEMPVPSEVAAAAMDEATRLRTQVLEDHQLMVCVVFKAGSTTWNSILAHHYNNTEVLKTKKFYKLLEVLNPTKERFREVSRSPLFLKALMARHPLERLLSAYRDRIEDQTHVTSQAREYGPQILRHTRGLRFEPHASLYAYKQMGNKCMGMHYSLM</sequence>
<dbReference type="InterPro" id="IPR005331">
    <property type="entry name" value="Sulfotransferase"/>
</dbReference>
<evidence type="ECO:0000256" key="4">
    <source>
        <dbReference type="ARBA" id="ARBA00022692"/>
    </source>
</evidence>
<evidence type="ECO:0000256" key="5">
    <source>
        <dbReference type="ARBA" id="ARBA00022989"/>
    </source>
</evidence>
<evidence type="ECO:0000256" key="3">
    <source>
        <dbReference type="ARBA" id="ARBA00022679"/>
    </source>
</evidence>
<feature type="transmembrane region" description="Helical" evidence="9">
    <location>
        <begin position="51"/>
        <end position="71"/>
    </location>
</feature>
<comment type="similarity">
    <text evidence="2 9">Belongs to the sulfotransferase 2 family.</text>
</comment>
<dbReference type="PANTHER" id="PTHR12137:SF54">
    <property type="entry name" value="CARBOHYDRATE SULFOTRANSFERASE"/>
    <property type="match status" value="1"/>
</dbReference>
<proteinExistence type="inferred from homology"/>
<organism evidence="10">
    <name type="scientific">Scylla olivacea</name>
    <name type="common">Orange mud crab</name>
    <name type="synonym">Cancer olivacea</name>
    <dbReference type="NCBI Taxonomy" id="85551"/>
    <lineage>
        <taxon>Eukaryota</taxon>
        <taxon>Metazoa</taxon>
        <taxon>Ecdysozoa</taxon>
        <taxon>Arthropoda</taxon>
        <taxon>Crustacea</taxon>
        <taxon>Multicrustacea</taxon>
        <taxon>Malacostraca</taxon>
        <taxon>Eumalacostraca</taxon>
        <taxon>Eucarida</taxon>
        <taxon>Decapoda</taxon>
        <taxon>Pleocyemata</taxon>
        <taxon>Brachyura</taxon>
        <taxon>Eubrachyura</taxon>
        <taxon>Portunoidea</taxon>
        <taxon>Portunidae</taxon>
        <taxon>Portuninae</taxon>
        <taxon>Scylla</taxon>
    </lineage>
</organism>
<keyword evidence="3 9" id="KW-0808">Transferase</keyword>
<protein>
    <recommendedName>
        <fullName evidence="9">Carbohydrate sulfotransferase</fullName>
        <ecNumber evidence="9">2.8.2.-</ecNumber>
    </recommendedName>
</protein>
<comment type="subcellular location">
    <subcellularLocation>
        <location evidence="1 9">Golgi apparatus membrane</location>
        <topology evidence="1 9">Single-pass type II membrane protein</topology>
    </subcellularLocation>
</comment>
<evidence type="ECO:0000256" key="6">
    <source>
        <dbReference type="ARBA" id="ARBA00023034"/>
    </source>
</evidence>
<keyword evidence="6 9" id="KW-0333">Golgi apparatus</keyword>
<evidence type="ECO:0000313" key="10">
    <source>
        <dbReference type="EMBL" id="JAI66335.1"/>
    </source>
</evidence>
<evidence type="ECO:0000256" key="1">
    <source>
        <dbReference type="ARBA" id="ARBA00004323"/>
    </source>
</evidence>
<reference evidence="10" key="1">
    <citation type="submission" date="2015-09" db="EMBL/GenBank/DDBJ databases">
        <title>Scylla olivacea transcriptome.</title>
        <authorList>
            <person name="Ikhwanuddin M."/>
        </authorList>
    </citation>
    <scope>NUCLEOTIDE SEQUENCE</scope>
</reference>
<dbReference type="EMBL" id="GDRN01052112">
    <property type="protein sequence ID" value="JAI66335.1"/>
    <property type="molecule type" value="Transcribed_RNA"/>
</dbReference>
<evidence type="ECO:0000256" key="2">
    <source>
        <dbReference type="ARBA" id="ARBA00006339"/>
    </source>
</evidence>
<name>A0A0P4WXB7_SCYOL</name>
<dbReference type="GO" id="GO:0000139">
    <property type="term" value="C:Golgi membrane"/>
    <property type="evidence" value="ECO:0007669"/>
    <property type="project" value="UniProtKB-SubCell"/>
</dbReference>
<keyword evidence="4 9" id="KW-0812">Transmembrane</keyword>
<dbReference type="PANTHER" id="PTHR12137">
    <property type="entry name" value="CARBOHYDRATE SULFOTRANSFERASE"/>
    <property type="match status" value="1"/>
</dbReference>
<evidence type="ECO:0000256" key="7">
    <source>
        <dbReference type="ARBA" id="ARBA00023136"/>
    </source>
</evidence>
<keyword evidence="5 9" id="KW-1133">Transmembrane helix</keyword>
<keyword evidence="7 9" id="KW-0472">Membrane</keyword>
<keyword evidence="9" id="KW-0119">Carbohydrate metabolism</keyword>
<dbReference type="InterPro" id="IPR018011">
    <property type="entry name" value="Carb_sulfotrans_8-10"/>
</dbReference>
<dbReference type="EC" id="2.8.2.-" evidence="9"/>